<dbReference type="GO" id="GO:0006281">
    <property type="term" value="P:DNA repair"/>
    <property type="evidence" value="ECO:0007669"/>
    <property type="project" value="InterPro"/>
</dbReference>
<dbReference type="InterPro" id="IPR036599">
    <property type="entry name" value="DNA_ligase_N_sf"/>
</dbReference>
<dbReference type="InterPro" id="IPR012308">
    <property type="entry name" value="DNA_ligase_ATP-dep_N"/>
</dbReference>
<dbReference type="Proteomes" id="UP000485058">
    <property type="component" value="Unassembled WGS sequence"/>
</dbReference>
<dbReference type="Gene3D" id="1.10.3260.10">
    <property type="entry name" value="DNA ligase, ATP-dependent, N-terminal domain"/>
    <property type="match status" value="1"/>
</dbReference>
<feature type="non-terminal residue" evidence="4">
    <location>
        <position position="1"/>
    </location>
</feature>
<comment type="caution">
    <text evidence="4">The sequence shown here is derived from an EMBL/GenBank/DDBJ whole genome shotgun (WGS) entry which is preliminary data.</text>
</comment>
<organism evidence="4 5">
    <name type="scientific">Haematococcus lacustris</name>
    <name type="common">Green alga</name>
    <name type="synonym">Haematococcus pluvialis</name>
    <dbReference type="NCBI Taxonomy" id="44745"/>
    <lineage>
        <taxon>Eukaryota</taxon>
        <taxon>Viridiplantae</taxon>
        <taxon>Chlorophyta</taxon>
        <taxon>core chlorophytes</taxon>
        <taxon>Chlorophyceae</taxon>
        <taxon>CS clade</taxon>
        <taxon>Chlamydomonadales</taxon>
        <taxon>Haematococcaceae</taxon>
        <taxon>Haematococcus</taxon>
    </lineage>
</organism>
<dbReference type="GO" id="GO:0006310">
    <property type="term" value="P:DNA recombination"/>
    <property type="evidence" value="ECO:0007669"/>
    <property type="project" value="InterPro"/>
</dbReference>
<dbReference type="GO" id="GO:0003677">
    <property type="term" value="F:DNA binding"/>
    <property type="evidence" value="ECO:0007669"/>
    <property type="project" value="InterPro"/>
</dbReference>
<dbReference type="Pfam" id="PF04675">
    <property type="entry name" value="DNA_ligase_A_N"/>
    <property type="match status" value="1"/>
</dbReference>
<comment type="similarity">
    <text evidence="1">Belongs to the ATP-dependent DNA ligase family.</text>
</comment>
<keyword evidence="2 4" id="KW-0436">Ligase</keyword>
<dbReference type="SUPFAM" id="SSF117018">
    <property type="entry name" value="ATP-dependent DNA ligase DNA-binding domain"/>
    <property type="match status" value="1"/>
</dbReference>
<protein>
    <submittedName>
        <fullName evidence="4">DNA ligase 6</fullName>
    </submittedName>
</protein>
<dbReference type="PANTHER" id="PTHR45674:SF9">
    <property type="entry name" value="DNA LIGASE 3"/>
    <property type="match status" value="1"/>
</dbReference>
<proteinExistence type="inferred from homology"/>
<evidence type="ECO:0000313" key="4">
    <source>
        <dbReference type="EMBL" id="GFH06318.1"/>
    </source>
</evidence>
<evidence type="ECO:0000256" key="2">
    <source>
        <dbReference type="ARBA" id="ARBA00022598"/>
    </source>
</evidence>
<keyword evidence="5" id="KW-1185">Reference proteome</keyword>
<evidence type="ECO:0000259" key="3">
    <source>
        <dbReference type="Pfam" id="PF04675"/>
    </source>
</evidence>
<evidence type="ECO:0000256" key="1">
    <source>
        <dbReference type="ARBA" id="ARBA00007572"/>
    </source>
</evidence>
<dbReference type="InterPro" id="IPR050191">
    <property type="entry name" value="ATP-dep_DNA_ligase"/>
</dbReference>
<name>A0A699YEQ7_HAELA</name>
<dbReference type="EMBL" id="BLLF01000033">
    <property type="protein sequence ID" value="GFH06318.1"/>
    <property type="molecule type" value="Genomic_DNA"/>
</dbReference>
<sequence length="79" mass="8090">SLLALASPSAVITACYLATGRIAAAHEQGGELHVGEATVAAAVRESCGISRARMSALYKQLGDLGDVAQFIILASMMLT</sequence>
<dbReference type="PANTHER" id="PTHR45674">
    <property type="entry name" value="DNA LIGASE 1/3 FAMILY MEMBER"/>
    <property type="match status" value="1"/>
</dbReference>
<feature type="domain" description="DNA ligase ATP-dependent N-terminal" evidence="3">
    <location>
        <begin position="7"/>
        <end position="72"/>
    </location>
</feature>
<reference evidence="4 5" key="1">
    <citation type="submission" date="2020-02" db="EMBL/GenBank/DDBJ databases">
        <title>Draft genome sequence of Haematococcus lacustris strain NIES-144.</title>
        <authorList>
            <person name="Morimoto D."/>
            <person name="Nakagawa S."/>
            <person name="Yoshida T."/>
            <person name="Sawayama S."/>
        </authorList>
    </citation>
    <scope>NUCLEOTIDE SEQUENCE [LARGE SCALE GENOMIC DNA]</scope>
    <source>
        <strain evidence="4 5">NIES-144</strain>
    </source>
</reference>
<dbReference type="GO" id="GO:0003910">
    <property type="term" value="F:DNA ligase (ATP) activity"/>
    <property type="evidence" value="ECO:0007669"/>
    <property type="project" value="InterPro"/>
</dbReference>
<gene>
    <name evidence="4" type="ORF">HaLaN_00928</name>
</gene>
<evidence type="ECO:0000313" key="5">
    <source>
        <dbReference type="Proteomes" id="UP000485058"/>
    </source>
</evidence>
<dbReference type="AlphaFoldDB" id="A0A699YEQ7"/>
<dbReference type="GO" id="GO:0006273">
    <property type="term" value="P:lagging strand elongation"/>
    <property type="evidence" value="ECO:0007669"/>
    <property type="project" value="TreeGrafter"/>
</dbReference>
<accession>A0A699YEQ7</accession>